<feature type="chain" id="PRO_5045773895" description="Secreted protein" evidence="1">
    <location>
        <begin position="30"/>
        <end position="100"/>
    </location>
</feature>
<name>A0ABW7Z7E1_9ACTN</name>
<reference evidence="2 3" key="1">
    <citation type="submission" date="2024-10" db="EMBL/GenBank/DDBJ databases">
        <title>The Natural Products Discovery Center: Release of the First 8490 Sequenced Strains for Exploring Actinobacteria Biosynthetic Diversity.</title>
        <authorList>
            <person name="Kalkreuter E."/>
            <person name="Kautsar S.A."/>
            <person name="Yang D."/>
            <person name="Bader C.D."/>
            <person name="Teijaro C.N."/>
            <person name="Fluegel L."/>
            <person name="Davis C.M."/>
            <person name="Simpson J.R."/>
            <person name="Lauterbach L."/>
            <person name="Steele A.D."/>
            <person name="Gui C."/>
            <person name="Meng S."/>
            <person name="Li G."/>
            <person name="Viehrig K."/>
            <person name="Ye F."/>
            <person name="Su P."/>
            <person name="Kiefer A.F."/>
            <person name="Nichols A."/>
            <person name="Cepeda A.J."/>
            <person name="Yan W."/>
            <person name="Fan B."/>
            <person name="Jiang Y."/>
            <person name="Adhikari A."/>
            <person name="Zheng C.-J."/>
            <person name="Schuster L."/>
            <person name="Cowan T.M."/>
            <person name="Smanski M.J."/>
            <person name="Chevrette M.G."/>
            <person name="De Carvalho L.P.S."/>
            <person name="Shen B."/>
        </authorList>
    </citation>
    <scope>NUCLEOTIDE SEQUENCE [LARGE SCALE GENOMIC DNA]</scope>
    <source>
        <strain evidence="2 3">NPDC050545</strain>
    </source>
</reference>
<accession>A0ABW7Z7E1</accession>
<sequence>MNRITRHLATIAVAGIVTATGLAATTSTAANADARCTWGIIKINTGRGAEPPRWARGHKHRTGNHYLKRIRPGGWLEWWADNNGGRDGDTRDTFHRMIRC</sequence>
<feature type="signal peptide" evidence="1">
    <location>
        <begin position="1"/>
        <end position="29"/>
    </location>
</feature>
<evidence type="ECO:0008006" key="4">
    <source>
        <dbReference type="Google" id="ProtNLM"/>
    </source>
</evidence>
<dbReference type="Proteomes" id="UP001612741">
    <property type="component" value="Unassembled WGS sequence"/>
</dbReference>
<keyword evidence="1" id="KW-0732">Signal</keyword>
<dbReference type="RefSeq" id="WP_397089853.1">
    <property type="nucleotide sequence ID" value="NZ_JBITGY010000013.1"/>
</dbReference>
<comment type="caution">
    <text evidence="2">The sequence shown here is derived from an EMBL/GenBank/DDBJ whole genome shotgun (WGS) entry which is preliminary data.</text>
</comment>
<dbReference type="EMBL" id="JBITGY010000013">
    <property type="protein sequence ID" value="MFI6504096.1"/>
    <property type="molecule type" value="Genomic_DNA"/>
</dbReference>
<evidence type="ECO:0000313" key="2">
    <source>
        <dbReference type="EMBL" id="MFI6504096.1"/>
    </source>
</evidence>
<protein>
    <recommendedName>
        <fullName evidence="4">Secreted protein</fullName>
    </recommendedName>
</protein>
<evidence type="ECO:0000313" key="3">
    <source>
        <dbReference type="Proteomes" id="UP001612741"/>
    </source>
</evidence>
<keyword evidence="3" id="KW-1185">Reference proteome</keyword>
<proteinExistence type="predicted"/>
<gene>
    <name evidence="2" type="ORF">ACIBG2_42390</name>
</gene>
<organism evidence="2 3">
    <name type="scientific">Nonomuraea typhae</name>
    <dbReference type="NCBI Taxonomy" id="2603600"/>
    <lineage>
        <taxon>Bacteria</taxon>
        <taxon>Bacillati</taxon>
        <taxon>Actinomycetota</taxon>
        <taxon>Actinomycetes</taxon>
        <taxon>Streptosporangiales</taxon>
        <taxon>Streptosporangiaceae</taxon>
        <taxon>Nonomuraea</taxon>
    </lineage>
</organism>
<evidence type="ECO:0000256" key="1">
    <source>
        <dbReference type="SAM" id="SignalP"/>
    </source>
</evidence>